<feature type="region of interest" description="Disordered" evidence="1">
    <location>
        <begin position="1"/>
        <end position="30"/>
    </location>
</feature>
<comment type="caution">
    <text evidence="2">The sequence shown here is derived from an EMBL/GenBank/DDBJ whole genome shotgun (WGS) entry which is preliminary data.</text>
</comment>
<keyword evidence="3" id="KW-1185">Reference proteome</keyword>
<organism evidence="2 3">
    <name type="scientific">Paramecium octaurelia</name>
    <dbReference type="NCBI Taxonomy" id="43137"/>
    <lineage>
        <taxon>Eukaryota</taxon>
        <taxon>Sar</taxon>
        <taxon>Alveolata</taxon>
        <taxon>Ciliophora</taxon>
        <taxon>Intramacronucleata</taxon>
        <taxon>Oligohymenophorea</taxon>
        <taxon>Peniculida</taxon>
        <taxon>Parameciidae</taxon>
        <taxon>Paramecium</taxon>
    </lineage>
</organism>
<feature type="compositionally biased region" description="Polar residues" evidence="1">
    <location>
        <begin position="1"/>
        <end position="29"/>
    </location>
</feature>
<evidence type="ECO:0000313" key="3">
    <source>
        <dbReference type="Proteomes" id="UP000683925"/>
    </source>
</evidence>
<protein>
    <submittedName>
        <fullName evidence="2">Uncharacterized protein</fullName>
    </submittedName>
</protein>
<dbReference type="Proteomes" id="UP000683925">
    <property type="component" value="Unassembled WGS sequence"/>
</dbReference>
<accession>A0A8S1T2V0</accession>
<reference evidence="2" key="1">
    <citation type="submission" date="2021-01" db="EMBL/GenBank/DDBJ databases">
        <authorList>
            <consortium name="Genoscope - CEA"/>
            <person name="William W."/>
        </authorList>
    </citation>
    <scope>NUCLEOTIDE SEQUENCE</scope>
</reference>
<proteinExistence type="predicted"/>
<dbReference type="OMA" id="YQIYLIN"/>
<dbReference type="AlphaFoldDB" id="A0A8S1T2V0"/>
<name>A0A8S1T2V0_PAROT</name>
<dbReference type="OrthoDB" id="296422at2759"/>
<sequence length="259" mass="30295">MQFPKNPNQKQLQPHIRSQSLNKSQSQRNPPQFIPQLLQQQQTLQKSINYDEKELQITNKRLHIFGDLVLPSTKFTKQQNQSIADELSDKVSSLRKYANQNMARQKGRGRLKTQINDFENSIVSCQRLITDPGIISQKTPNQQLLIDKEQVIQNGVKYPYQIYLINDQRKKFISDLLKSTNLTDIQDGFNLTQIKQDLGQRLRTQVRSNQIEKTKKELTSKKCMNNALYSLLALNKQSQETVKMKYRQNLPKDSRFYII</sequence>
<evidence type="ECO:0000256" key="1">
    <source>
        <dbReference type="SAM" id="MobiDB-lite"/>
    </source>
</evidence>
<evidence type="ECO:0000313" key="2">
    <source>
        <dbReference type="EMBL" id="CAD8145767.1"/>
    </source>
</evidence>
<gene>
    <name evidence="2" type="ORF">POCTA_138.1.T0170402</name>
</gene>
<dbReference type="EMBL" id="CAJJDP010000017">
    <property type="protein sequence ID" value="CAD8145767.1"/>
    <property type="molecule type" value="Genomic_DNA"/>
</dbReference>